<dbReference type="PANTHER" id="PTHR31527">
    <property type="entry name" value="RE64534P"/>
    <property type="match status" value="1"/>
</dbReference>
<dbReference type="OrthoDB" id="504708at2759"/>
<dbReference type="Pfam" id="PF09347">
    <property type="entry name" value="DUF1989"/>
    <property type="match status" value="1"/>
</dbReference>
<proteinExistence type="predicted"/>
<dbReference type="EMBL" id="QGMH01000026">
    <property type="protein sequence ID" value="TVY28783.1"/>
    <property type="molecule type" value="Genomic_DNA"/>
</dbReference>
<name>A0A8H8R595_9HELO</name>
<organism evidence="2 3">
    <name type="scientific">Lachnellula hyalina</name>
    <dbReference type="NCBI Taxonomy" id="1316788"/>
    <lineage>
        <taxon>Eukaryota</taxon>
        <taxon>Fungi</taxon>
        <taxon>Dikarya</taxon>
        <taxon>Ascomycota</taxon>
        <taxon>Pezizomycotina</taxon>
        <taxon>Leotiomycetes</taxon>
        <taxon>Helotiales</taxon>
        <taxon>Lachnaceae</taxon>
        <taxon>Lachnellula</taxon>
    </lineage>
</organism>
<dbReference type="PANTHER" id="PTHR31527:SF0">
    <property type="entry name" value="RE64534P"/>
    <property type="match status" value="1"/>
</dbReference>
<dbReference type="GeneID" id="41982388"/>
<evidence type="ECO:0000259" key="1">
    <source>
        <dbReference type="Pfam" id="PF09347"/>
    </source>
</evidence>
<dbReference type="GO" id="GO:0005975">
    <property type="term" value="P:carbohydrate metabolic process"/>
    <property type="evidence" value="ECO:0007669"/>
    <property type="project" value="InterPro"/>
</dbReference>
<dbReference type="InterPro" id="IPR011330">
    <property type="entry name" value="Glyco_hydro/deAcase_b/a-brl"/>
</dbReference>
<dbReference type="InterPro" id="IPR018959">
    <property type="entry name" value="DUF1989"/>
</dbReference>
<reference evidence="2 3" key="1">
    <citation type="submission" date="2018-05" db="EMBL/GenBank/DDBJ databases">
        <title>Genome sequencing and assembly of the regulated plant pathogen Lachnellula willkommii and related sister species for the development of diagnostic species identification markers.</title>
        <authorList>
            <person name="Giroux E."/>
            <person name="Bilodeau G."/>
        </authorList>
    </citation>
    <scope>NUCLEOTIDE SEQUENCE [LARGE SCALE GENOMIC DNA]</scope>
    <source>
        <strain evidence="2 3">CBS 185.66</strain>
    </source>
</reference>
<dbReference type="SUPFAM" id="SSF88713">
    <property type="entry name" value="Glycoside hydrolase/deacetylase"/>
    <property type="match status" value="1"/>
</dbReference>
<accession>A0A8H8R595</accession>
<dbReference type="Gene3D" id="3.20.20.370">
    <property type="entry name" value="Glycoside hydrolase/deacetylase"/>
    <property type="match status" value="1"/>
</dbReference>
<comment type="caution">
    <text evidence="2">The sequence shown here is derived from an EMBL/GenBank/DDBJ whole genome shotgun (WGS) entry which is preliminary data.</text>
</comment>
<evidence type="ECO:0000313" key="2">
    <source>
        <dbReference type="EMBL" id="TVY28783.1"/>
    </source>
</evidence>
<dbReference type="AlphaFoldDB" id="A0A8H8R595"/>
<sequence length="329" mass="36661">MGITPARKAVAFLVKKGQDIKIYNSYGKQVVDFWAFNPSDPHDFLSMVHTRTVLLKVSLSKGDKLYSTRRKPMLTLTEDTTKGVHDIIWSACDAERYRMQGHDSYHGNCTDNMRKLCFPNRVPWRCALRDSFPDFHIADDWVPDPLNLFMNVAIDHRGQLDIRVPTSEKGQFVVLKAETDLIIVTSSCPQDMAPVNGGQPTDCEYGISGQQEASADIMTQILQTISSSHRRRRRVKVALTFDFDAVSHWLGTGCHPDNNMADYSSGIFAGQVGAVRLLTLLKKHGIADKVTWSLPGHTIETFPETARAVVDSGAEVGLHGSTRTKASNR</sequence>
<gene>
    <name evidence="2" type="primary">ycgI_1</name>
    <name evidence="2" type="ORF">LHYA1_G002190</name>
</gene>
<dbReference type="Proteomes" id="UP000431533">
    <property type="component" value="Unassembled WGS sequence"/>
</dbReference>
<feature type="domain" description="DUF1989" evidence="1">
    <location>
        <begin position="5"/>
        <end position="182"/>
    </location>
</feature>
<evidence type="ECO:0000313" key="3">
    <source>
        <dbReference type="Proteomes" id="UP000431533"/>
    </source>
</evidence>
<keyword evidence="3" id="KW-1185">Reference proteome</keyword>
<dbReference type="RefSeq" id="XP_031007571.1">
    <property type="nucleotide sequence ID" value="XM_031147167.1"/>
</dbReference>
<protein>
    <recommendedName>
        <fullName evidence="1">DUF1989 domain-containing protein</fullName>
    </recommendedName>
</protein>